<accession>A0A0A8ZEW1</accession>
<organism evidence="1">
    <name type="scientific">Arundo donax</name>
    <name type="common">Giant reed</name>
    <name type="synonym">Donax arundinaceus</name>
    <dbReference type="NCBI Taxonomy" id="35708"/>
    <lineage>
        <taxon>Eukaryota</taxon>
        <taxon>Viridiplantae</taxon>
        <taxon>Streptophyta</taxon>
        <taxon>Embryophyta</taxon>
        <taxon>Tracheophyta</taxon>
        <taxon>Spermatophyta</taxon>
        <taxon>Magnoliopsida</taxon>
        <taxon>Liliopsida</taxon>
        <taxon>Poales</taxon>
        <taxon>Poaceae</taxon>
        <taxon>PACMAD clade</taxon>
        <taxon>Arundinoideae</taxon>
        <taxon>Arundineae</taxon>
        <taxon>Arundo</taxon>
    </lineage>
</organism>
<sequence length="37" mass="4054">MAGLFCSRRISCAMRCANTSSKVRVSTRVMSNVTIES</sequence>
<name>A0A0A8ZEW1_ARUDO</name>
<dbReference type="EMBL" id="GBRH01264483">
    <property type="protein sequence ID" value="JAD33412.1"/>
    <property type="molecule type" value="Transcribed_RNA"/>
</dbReference>
<reference evidence="1" key="2">
    <citation type="journal article" date="2015" name="Data Brief">
        <title>Shoot transcriptome of the giant reed, Arundo donax.</title>
        <authorList>
            <person name="Barrero R.A."/>
            <person name="Guerrero F.D."/>
            <person name="Moolhuijzen P."/>
            <person name="Goolsby J.A."/>
            <person name="Tidwell J."/>
            <person name="Bellgard S.E."/>
            <person name="Bellgard M.I."/>
        </authorList>
    </citation>
    <scope>NUCLEOTIDE SEQUENCE</scope>
    <source>
        <tissue evidence="1">Shoot tissue taken approximately 20 cm above the soil surface</tissue>
    </source>
</reference>
<evidence type="ECO:0000313" key="1">
    <source>
        <dbReference type="EMBL" id="JAD33412.1"/>
    </source>
</evidence>
<proteinExistence type="predicted"/>
<dbReference type="AlphaFoldDB" id="A0A0A8ZEW1"/>
<protein>
    <submittedName>
        <fullName evidence="1">Uncharacterized protein</fullName>
    </submittedName>
</protein>
<reference evidence="1" key="1">
    <citation type="submission" date="2014-09" db="EMBL/GenBank/DDBJ databases">
        <authorList>
            <person name="Magalhaes I.L.F."/>
            <person name="Oliveira U."/>
            <person name="Santos F.R."/>
            <person name="Vidigal T.H.D.A."/>
            <person name="Brescovit A.D."/>
            <person name="Santos A.J."/>
        </authorList>
    </citation>
    <scope>NUCLEOTIDE SEQUENCE</scope>
    <source>
        <tissue evidence="1">Shoot tissue taken approximately 20 cm above the soil surface</tissue>
    </source>
</reference>